<dbReference type="InterPro" id="IPR006665">
    <property type="entry name" value="OmpA-like"/>
</dbReference>
<keyword evidence="4" id="KW-1185">Reference proteome</keyword>
<dbReference type="Pfam" id="PF00691">
    <property type="entry name" value="OmpA"/>
    <property type="match status" value="1"/>
</dbReference>
<dbReference type="CDD" id="cd07185">
    <property type="entry name" value="OmpA_C-like"/>
    <property type="match status" value="1"/>
</dbReference>
<evidence type="ECO:0000313" key="4">
    <source>
        <dbReference type="Proteomes" id="UP001268819"/>
    </source>
</evidence>
<name>A0ABU1Q6B1_9PSEU</name>
<dbReference type="Gene3D" id="3.30.1330.60">
    <property type="entry name" value="OmpA-like domain"/>
    <property type="match status" value="1"/>
</dbReference>
<dbReference type="Proteomes" id="UP001268819">
    <property type="component" value="Unassembled WGS sequence"/>
</dbReference>
<accession>A0ABU1Q6B1</accession>
<dbReference type="RefSeq" id="WP_310313012.1">
    <property type="nucleotide sequence ID" value="NZ_JAVDSG010000001.1"/>
</dbReference>
<evidence type="ECO:0000313" key="3">
    <source>
        <dbReference type="EMBL" id="MDR6598427.1"/>
    </source>
</evidence>
<dbReference type="InterPro" id="IPR036737">
    <property type="entry name" value="OmpA-like_sf"/>
</dbReference>
<sequence length="325" mass="33946">MTRVVRAHSAVTLIRVDGDPKVVFSDPAPAREGNENADNVALDEYTTAIASAFREATPAQVAEADPLTALGIAAKRVDEGGTIALLDSGLQTTAPLRFDSEPLLSAEPAEVADYLREEKLLPDLTGRTVLLVGIGETAQPQPKLDNRRSANLVATWKAVAEAAGACVDALDLGETTDSVVSTPRVAVVTPPAPPAPLTPCGEVELGEADNVSFLPDSAEFKDRPAARRTLEQLAGVVRDERQRVELVGRTASSGPEAGRISLSAQRADAVKGVLEELGVEAGRITTRGVGTNWPTHVPDIGPGGVLLPGPAAQNRKVVVKLTCEG</sequence>
<evidence type="ECO:0000256" key="1">
    <source>
        <dbReference type="PROSITE-ProRule" id="PRU00473"/>
    </source>
</evidence>
<protein>
    <submittedName>
        <fullName evidence="3">Outer membrane protein OmpA-like peptidoglycan-associated protein</fullName>
    </submittedName>
</protein>
<gene>
    <name evidence="3" type="ORF">J2S66_006811</name>
</gene>
<dbReference type="PROSITE" id="PS51123">
    <property type="entry name" value="OMPA_2"/>
    <property type="match status" value="1"/>
</dbReference>
<feature type="domain" description="OmpA-like" evidence="2">
    <location>
        <begin position="200"/>
        <end position="325"/>
    </location>
</feature>
<dbReference type="SUPFAM" id="SSF103088">
    <property type="entry name" value="OmpA-like"/>
    <property type="match status" value="1"/>
</dbReference>
<organism evidence="3 4">
    <name type="scientific">Saccharothrix longispora</name>
    <dbReference type="NCBI Taxonomy" id="33920"/>
    <lineage>
        <taxon>Bacteria</taxon>
        <taxon>Bacillati</taxon>
        <taxon>Actinomycetota</taxon>
        <taxon>Actinomycetes</taxon>
        <taxon>Pseudonocardiales</taxon>
        <taxon>Pseudonocardiaceae</taxon>
        <taxon>Saccharothrix</taxon>
    </lineage>
</organism>
<reference evidence="3 4" key="1">
    <citation type="submission" date="2023-07" db="EMBL/GenBank/DDBJ databases">
        <title>Sequencing the genomes of 1000 actinobacteria strains.</title>
        <authorList>
            <person name="Klenk H.-P."/>
        </authorList>
    </citation>
    <scope>NUCLEOTIDE SEQUENCE [LARGE SCALE GENOMIC DNA]</scope>
    <source>
        <strain evidence="3 4">DSM 43749</strain>
    </source>
</reference>
<comment type="caution">
    <text evidence="3">The sequence shown here is derived from an EMBL/GenBank/DDBJ whole genome shotgun (WGS) entry which is preliminary data.</text>
</comment>
<proteinExistence type="predicted"/>
<evidence type="ECO:0000259" key="2">
    <source>
        <dbReference type="PROSITE" id="PS51123"/>
    </source>
</evidence>
<dbReference type="EMBL" id="JAVDSG010000001">
    <property type="protein sequence ID" value="MDR6598427.1"/>
    <property type="molecule type" value="Genomic_DNA"/>
</dbReference>
<keyword evidence="1" id="KW-0472">Membrane</keyword>